<dbReference type="SUPFAM" id="SSF55729">
    <property type="entry name" value="Acyl-CoA N-acyltransferases (Nat)"/>
    <property type="match status" value="1"/>
</dbReference>
<sequence>MATDSKTNEPITIRPFEPDDERVCKWLFVKGMEFIPWATVTEMLKSYIALTVYILVLSILFIWPKFLIYILALFYLLLLVLWLLVKRSIDQFCQHSLDSDLADIQQFYINTKDCRSHYWVAILNNSSGTTDGLRLGDIVGMIALEYKDNDIGELRRMSIHPQLRTMSVGRKLLDALLVWAKAKGYKRIYLETTMAQKRTIALYKKAGFKYCKNRSHYDWKSNLSLLIYEKTIE</sequence>
<keyword evidence="2" id="KW-1133">Transmembrane helix</keyword>
<evidence type="ECO:0000313" key="6">
    <source>
        <dbReference type="Proteomes" id="UP000677228"/>
    </source>
</evidence>
<keyword evidence="1" id="KW-0808">Transferase</keyword>
<keyword evidence="2" id="KW-0472">Membrane</keyword>
<accession>A0A8S2ESY6</accession>
<dbReference type="Proteomes" id="UP000677228">
    <property type="component" value="Unassembled WGS sequence"/>
</dbReference>
<evidence type="ECO:0000259" key="3">
    <source>
        <dbReference type="PROSITE" id="PS51186"/>
    </source>
</evidence>
<protein>
    <recommendedName>
        <fullName evidence="3">N-acetyltransferase domain-containing protein</fullName>
    </recommendedName>
</protein>
<feature type="transmembrane region" description="Helical" evidence="2">
    <location>
        <begin position="44"/>
        <end position="62"/>
    </location>
</feature>
<dbReference type="Proteomes" id="UP000682733">
    <property type="component" value="Unassembled WGS sequence"/>
</dbReference>
<dbReference type="InterPro" id="IPR050769">
    <property type="entry name" value="NAT_camello-type"/>
</dbReference>
<dbReference type="EMBL" id="CAJNOK010019531">
    <property type="protein sequence ID" value="CAF1300935.1"/>
    <property type="molecule type" value="Genomic_DNA"/>
</dbReference>
<organism evidence="4 6">
    <name type="scientific">Didymodactylos carnosus</name>
    <dbReference type="NCBI Taxonomy" id="1234261"/>
    <lineage>
        <taxon>Eukaryota</taxon>
        <taxon>Metazoa</taxon>
        <taxon>Spiralia</taxon>
        <taxon>Gnathifera</taxon>
        <taxon>Rotifera</taxon>
        <taxon>Eurotatoria</taxon>
        <taxon>Bdelloidea</taxon>
        <taxon>Philodinida</taxon>
        <taxon>Philodinidae</taxon>
        <taxon>Didymodactylos</taxon>
    </lineage>
</organism>
<dbReference type="EMBL" id="CAJOBA010041108">
    <property type="protein sequence ID" value="CAF4107159.1"/>
    <property type="molecule type" value="Genomic_DNA"/>
</dbReference>
<dbReference type="Pfam" id="PF00583">
    <property type="entry name" value="Acetyltransf_1"/>
    <property type="match status" value="1"/>
</dbReference>
<evidence type="ECO:0000256" key="2">
    <source>
        <dbReference type="SAM" id="Phobius"/>
    </source>
</evidence>
<dbReference type="AlphaFoldDB" id="A0A8S2ESY6"/>
<gene>
    <name evidence="4" type="ORF">OVA965_LOCUS28528</name>
    <name evidence="5" type="ORF">TMI583_LOCUS29282</name>
</gene>
<feature type="domain" description="N-acetyltransferase" evidence="3">
    <location>
        <begin position="84"/>
        <end position="233"/>
    </location>
</feature>
<reference evidence="4" key="1">
    <citation type="submission" date="2021-02" db="EMBL/GenBank/DDBJ databases">
        <authorList>
            <person name="Nowell W R."/>
        </authorList>
    </citation>
    <scope>NUCLEOTIDE SEQUENCE</scope>
</reference>
<dbReference type="PANTHER" id="PTHR13947:SF37">
    <property type="entry name" value="LD18367P"/>
    <property type="match status" value="1"/>
</dbReference>
<dbReference type="InterPro" id="IPR016181">
    <property type="entry name" value="Acyl_CoA_acyltransferase"/>
</dbReference>
<dbReference type="CDD" id="cd04301">
    <property type="entry name" value="NAT_SF"/>
    <property type="match status" value="1"/>
</dbReference>
<feature type="transmembrane region" description="Helical" evidence="2">
    <location>
        <begin position="68"/>
        <end position="85"/>
    </location>
</feature>
<evidence type="ECO:0000256" key="1">
    <source>
        <dbReference type="ARBA" id="ARBA00022679"/>
    </source>
</evidence>
<evidence type="ECO:0000313" key="4">
    <source>
        <dbReference type="EMBL" id="CAF1300935.1"/>
    </source>
</evidence>
<dbReference type="Gene3D" id="3.40.630.30">
    <property type="match status" value="1"/>
</dbReference>
<dbReference type="PANTHER" id="PTHR13947">
    <property type="entry name" value="GNAT FAMILY N-ACETYLTRANSFERASE"/>
    <property type="match status" value="1"/>
</dbReference>
<comment type="caution">
    <text evidence="4">The sequence shown here is derived from an EMBL/GenBank/DDBJ whole genome shotgun (WGS) entry which is preliminary data.</text>
</comment>
<evidence type="ECO:0000313" key="5">
    <source>
        <dbReference type="EMBL" id="CAF4107159.1"/>
    </source>
</evidence>
<dbReference type="InterPro" id="IPR000182">
    <property type="entry name" value="GNAT_dom"/>
</dbReference>
<proteinExistence type="predicted"/>
<dbReference type="GO" id="GO:0008080">
    <property type="term" value="F:N-acetyltransferase activity"/>
    <property type="evidence" value="ECO:0007669"/>
    <property type="project" value="InterPro"/>
</dbReference>
<dbReference type="PROSITE" id="PS51186">
    <property type="entry name" value="GNAT"/>
    <property type="match status" value="1"/>
</dbReference>
<keyword evidence="2" id="KW-0812">Transmembrane</keyword>
<name>A0A8S2ESY6_9BILA</name>